<reference evidence="5" key="2">
    <citation type="submission" date="2021-12" db="EMBL/GenBank/DDBJ databases">
        <title>Resequencing data analysis of finger millet.</title>
        <authorList>
            <person name="Hatakeyama M."/>
            <person name="Aluri S."/>
            <person name="Balachadran M.T."/>
            <person name="Sivarajan S.R."/>
            <person name="Poveda L."/>
            <person name="Shimizu-Inatsugi R."/>
            <person name="Schlapbach R."/>
            <person name="Sreeman S.M."/>
            <person name="Shimizu K.K."/>
        </authorList>
    </citation>
    <scope>NUCLEOTIDE SEQUENCE</scope>
</reference>
<dbReference type="InterPro" id="IPR036028">
    <property type="entry name" value="SH3-like_dom_sf"/>
</dbReference>
<reference evidence="5" key="1">
    <citation type="journal article" date="2018" name="DNA Res.">
        <title>Multiple hybrid de novo genome assembly of finger millet, an orphan allotetraploid crop.</title>
        <authorList>
            <person name="Hatakeyama M."/>
            <person name="Aluri S."/>
            <person name="Balachadran M.T."/>
            <person name="Sivarajan S.R."/>
            <person name="Patrignani A."/>
            <person name="Gruter S."/>
            <person name="Poveda L."/>
            <person name="Shimizu-Inatsugi R."/>
            <person name="Baeten J."/>
            <person name="Francoijs K.J."/>
            <person name="Nataraja K.N."/>
            <person name="Reddy Y.A.N."/>
            <person name="Phadnis S."/>
            <person name="Ravikumar R.L."/>
            <person name="Schlapbach R."/>
            <person name="Sreeman S.M."/>
            <person name="Shimizu K.K."/>
        </authorList>
    </citation>
    <scope>NUCLEOTIDE SEQUENCE</scope>
</reference>
<organism evidence="5 6">
    <name type="scientific">Eleusine coracana subsp. coracana</name>
    <dbReference type="NCBI Taxonomy" id="191504"/>
    <lineage>
        <taxon>Eukaryota</taxon>
        <taxon>Viridiplantae</taxon>
        <taxon>Streptophyta</taxon>
        <taxon>Embryophyta</taxon>
        <taxon>Tracheophyta</taxon>
        <taxon>Spermatophyta</taxon>
        <taxon>Magnoliopsida</taxon>
        <taxon>Liliopsida</taxon>
        <taxon>Poales</taxon>
        <taxon>Poaceae</taxon>
        <taxon>PACMAD clade</taxon>
        <taxon>Chloridoideae</taxon>
        <taxon>Cynodonteae</taxon>
        <taxon>Eleusininae</taxon>
        <taxon>Eleusine</taxon>
    </lineage>
</organism>
<sequence length="312" mass="34997">MTVQLMQAVRKQFSARYTQDSSLVDETELECHQNLQRLYSSTRAAKNFQRNIIRGIEGFVAVSTKQMEIVKRLAEDCCRYGNDNQNFGFALARASVEFGKSHNQIEKERENLLKVLGEQVFEPLREMIMSAPLEDARLLTYRYQRIRQDMESQVDAERAYHQNAADILNKLHDEMLHAKHHNESANHYDEQSSGPESEPTTSHVRSQSSTSEDPVLSKPGESADPVLSKLGESAGNGQEVHFVGEVIHPFDAQADGELSIAVGDYVVVRQVASNGWSEGECKGKAGWFPSAYVEQRDKVPANKVIEPGLLTT</sequence>
<evidence type="ECO:0000256" key="3">
    <source>
        <dbReference type="SAM" id="MobiDB-lite"/>
    </source>
</evidence>
<feature type="compositionally biased region" description="Polar residues" evidence="3">
    <location>
        <begin position="191"/>
        <end position="212"/>
    </location>
</feature>
<dbReference type="Gene3D" id="2.30.30.40">
    <property type="entry name" value="SH3 Domains"/>
    <property type="match status" value="1"/>
</dbReference>
<accession>A0AAV5F7V8</accession>
<evidence type="ECO:0000313" key="5">
    <source>
        <dbReference type="EMBL" id="GJN30995.1"/>
    </source>
</evidence>
<keyword evidence="6" id="KW-1185">Reference proteome</keyword>
<dbReference type="PANTHER" id="PTHR14167:SF30">
    <property type="entry name" value="SH3 DOMAIN-CONTAINING PROTEIN 1"/>
    <property type="match status" value="1"/>
</dbReference>
<feature type="domain" description="SH3" evidence="4">
    <location>
        <begin position="239"/>
        <end position="298"/>
    </location>
</feature>
<dbReference type="Gene3D" id="1.20.1270.60">
    <property type="entry name" value="Arfaptin homology (AH) domain/BAR domain"/>
    <property type="match status" value="1"/>
</dbReference>
<dbReference type="InterPro" id="IPR050384">
    <property type="entry name" value="Endophilin_SH3RF"/>
</dbReference>
<comment type="caution">
    <text evidence="5">The sequence shown here is derived from an EMBL/GenBank/DDBJ whole genome shotgun (WGS) entry which is preliminary data.</text>
</comment>
<dbReference type="AlphaFoldDB" id="A0AAV5F7V8"/>
<dbReference type="SUPFAM" id="SSF50044">
    <property type="entry name" value="SH3-domain"/>
    <property type="match status" value="1"/>
</dbReference>
<evidence type="ECO:0000313" key="6">
    <source>
        <dbReference type="Proteomes" id="UP001054889"/>
    </source>
</evidence>
<gene>
    <name evidence="5" type="primary">gb19347</name>
    <name evidence="5" type="ORF">PR202_gb19347</name>
</gene>
<feature type="region of interest" description="Disordered" evidence="3">
    <location>
        <begin position="183"/>
        <end position="232"/>
    </location>
</feature>
<dbReference type="Pfam" id="PF14604">
    <property type="entry name" value="SH3_9"/>
    <property type="match status" value="1"/>
</dbReference>
<dbReference type="PANTHER" id="PTHR14167">
    <property type="entry name" value="SH3 DOMAIN-CONTAINING"/>
    <property type="match status" value="1"/>
</dbReference>
<proteinExistence type="predicted"/>
<dbReference type="InterPro" id="IPR027267">
    <property type="entry name" value="AH/BAR_dom_sf"/>
</dbReference>
<name>A0AAV5F7V8_ELECO</name>
<dbReference type="PROSITE" id="PS50002">
    <property type="entry name" value="SH3"/>
    <property type="match status" value="1"/>
</dbReference>
<dbReference type="InterPro" id="IPR001452">
    <property type="entry name" value="SH3_domain"/>
</dbReference>
<dbReference type="SMART" id="SM00326">
    <property type="entry name" value="SH3"/>
    <property type="match status" value="1"/>
</dbReference>
<keyword evidence="1 2" id="KW-0728">SH3 domain</keyword>
<evidence type="ECO:0000256" key="1">
    <source>
        <dbReference type="ARBA" id="ARBA00022443"/>
    </source>
</evidence>
<protein>
    <recommendedName>
        <fullName evidence="4">SH3 domain-containing protein</fullName>
    </recommendedName>
</protein>
<evidence type="ECO:0000259" key="4">
    <source>
        <dbReference type="PROSITE" id="PS50002"/>
    </source>
</evidence>
<evidence type="ECO:0000256" key="2">
    <source>
        <dbReference type="PROSITE-ProRule" id="PRU00192"/>
    </source>
</evidence>
<dbReference type="PRINTS" id="PR00499">
    <property type="entry name" value="P67PHOX"/>
</dbReference>
<dbReference type="SUPFAM" id="SSF103657">
    <property type="entry name" value="BAR/IMD domain-like"/>
    <property type="match status" value="1"/>
</dbReference>
<dbReference type="Proteomes" id="UP001054889">
    <property type="component" value="Unassembled WGS sequence"/>
</dbReference>
<dbReference type="EMBL" id="BQKI01000082">
    <property type="protein sequence ID" value="GJN30995.1"/>
    <property type="molecule type" value="Genomic_DNA"/>
</dbReference>